<gene>
    <name evidence="1" type="ORF">CXQ87_002397</name>
</gene>
<dbReference type="GeneID" id="37002397"/>
<dbReference type="Proteomes" id="UP000244406">
    <property type="component" value="Unassembled WGS sequence"/>
</dbReference>
<sequence>MDRNFVSTQATDDSQFCHAGERNAFQAFLRYLIGDVILESLASSDIKFTESFKSDLFHSLIYETTTAKYLNHERSDTTKFIASSQESLGIRTKGHQALMKDIGAAFESYLSNGTENAKCELLLDLCRTLIPTIELKVIDEALAALYQRFGISGLHNYQALLLETFPTHQFHNRFRATYFEEKPIIDTNGSVFAETNAGIESAPRRFSVKDPRVPSSQFKRLQTKLSLLLFREAYNEAEKVLTTLLRIANDHSSNPSGRLNECESDTVHGMRNIFEGDSRNAMLRALDCDSNFESKFGWLRPHLTAVAEDRQIGEEVKRSKPEAKKNEAVSTGYIPRNNVGKKSPVLKLLPESSFMAMRVQT</sequence>
<dbReference type="EMBL" id="PKFP01000001">
    <property type="protein sequence ID" value="PVH14269.1"/>
    <property type="molecule type" value="Genomic_DNA"/>
</dbReference>
<protein>
    <submittedName>
        <fullName evidence="1">Uncharacterized protein</fullName>
    </submittedName>
</protein>
<keyword evidence="2" id="KW-1185">Reference proteome</keyword>
<reference evidence="1 2" key="1">
    <citation type="submission" date="2017-12" db="EMBL/GenBank/DDBJ databases">
        <title>Genome Sequence of the Amphotericin B-resistant Candida duobushaemulonii strain, B09383.</title>
        <authorList>
            <person name="Chow N.A."/>
            <person name="Gade L."/>
            <person name="Batra D."/>
            <person name="Rowe L.A."/>
            <person name="Loparev V.N."/>
            <person name="Litvintseva A.P."/>
        </authorList>
    </citation>
    <scope>NUCLEOTIDE SEQUENCE [LARGE SCALE GENOMIC DNA]</scope>
    <source>
        <strain evidence="1 2">B09383</strain>
    </source>
</reference>
<dbReference type="RefSeq" id="XP_025335209.1">
    <property type="nucleotide sequence ID" value="XM_025480909.1"/>
</dbReference>
<comment type="caution">
    <text evidence="1">The sequence shown here is derived from an EMBL/GenBank/DDBJ whole genome shotgun (WGS) entry which is preliminary data.</text>
</comment>
<proteinExistence type="predicted"/>
<organism evidence="1 2">
    <name type="scientific">Candidozyma duobushaemuli</name>
    <dbReference type="NCBI Taxonomy" id="1231522"/>
    <lineage>
        <taxon>Eukaryota</taxon>
        <taxon>Fungi</taxon>
        <taxon>Dikarya</taxon>
        <taxon>Ascomycota</taxon>
        <taxon>Saccharomycotina</taxon>
        <taxon>Pichiomycetes</taxon>
        <taxon>Metschnikowiaceae</taxon>
        <taxon>Candidozyma</taxon>
    </lineage>
</organism>
<name>A0A2V1A889_9ASCO</name>
<dbReference type="VEuPathDB" id="FungiDB:CXQ87_002397"/>
<evidence type="ECO:0000313" key="1">
    <source>
        <dbReference type="EMBL" id="PVH14269.1"/>
    </source>
</evidence>
<accession>A0A2V1A889</accession>
<evidence type="ECO:0000313" key="2">
    <source>
        <dbReference type="Proteomes" id="UP000244406"/>
    </source>
</evidence>
<dbReference type="AlphaFoldDB" id="A0A2V1A889"/>